<evidence type="ECO:0000313" key="2">
    <source>
        <dbReference type="EMBL" id="KIX06999.1"/>
    </source>
</evidence>
<evidence type="ECO:0000313" key="3">
    <source>
        <dbReference type="Proteomes" id="UP000053617"/>
    </source>
</evidence>
<dbReference type="Proteomes" id="UP000053617">
    <property type="component" value="Unassembled WGS sequence"/>
</dbReference>
<dbReference type="SUPFAM" id="SSF52833">
    <property type="entry name" value="Thioredoxin-like"/>
    <property type="match status" value="1"/>
</dbReference>
<dbReference type="CDD" id="cd00570">
    <property type="entry name" value="GST_N_family"/>
    <property type="match status" value="1"/>
</dbReference>
<dbReference type="VEuPathDB" id="FungiDB:Z518_04975"/>
<gene>
    <name evidence="2" type="ORF">Z518_04975</name>
</gene>
<dbReference type="OrthoDB" id="412788at2759"/>
<dbReference type="InterPro" id="IPR004045">
    <property type="entry name" value="Glutathione_S-Trfase_N"/>
</dbReference>
<protein>
    <recommendedName>
        <fullName evidence="1">GST N-terminal domain-containing protein</fullName>
    </recommendedName>
</protein>
<evidence type="ECO:0000259" key="1">
    <source>
        <dbReference type="PROSITE" id="PS50404"/>
    </source>
</evidence>
<dbReference type="AlphaFoldDB" id="A0A0D2IMN1"/>
<organism evidence="2 3">
    <name type="scientific">Rhinocladiella mackenziei CBS 650.93</name>
    <dbReference type="NCBI Taxonomy" id="1442369"/>
    <lineage>
        <taxon>Eukaryota</taxon>
        <taxon>Fungi</taxon>
        <taxon>Dikarya</taxon>
        <taxon>Ascomycota</taxon>
        <taxon>Pezizomycotina</taxon>
        <taxon>Eurotiomycetes</taxon>
        <taxon>Chaetothyriomycetidae</taxon>
        <taxon>Chaetothyriales</taxon>
        <taxon>Herpotrichiellaceae</taxon>
        <taxon>Rhinocladiella</taxon>
    </lineage>
</organism>
<dbReference type="Gene3D" id="3.40.30.10">
    <property type="entry name" value="Glutaredoxin"/>
    <property type="match status" value="1"/>
</dbReference>
<dbReference type="RefSeq" id="XP_013274135.1">
    <property type="nucleotide sequence ID" value="XM_013418681.1"/>
</dbReference>
<dbReference type="InterPro" id="IPR036249">
    <property type="entry name" value="Thioredoxin-like_sf"/>
</dbReference>
<sequence>MTQNGSGSPQYELYYNPFSICSLMVLLTLRLKGDPKSLSDAVEPAEKEIDIYTGEQMTEEFLEKNWKGQVPVLLSPSLSVQLTDSLDITNYLGEKYPGLAPSAHKETIKALLDELHNVKYITLSFKAEERRAEAIINAIQTLVAEPTSSEKYKAALNKKLQYLLNTYGANPHSPEETAKEENKSRIYLGKISKIIVSNGGKPSSDGRVWIFGEATGPTALDAHTIVFIARLLDAGRANLIGDDMLQWGKKHLESKEWQGIVQGRPTLHNLWEKQQKEKA</sequence>
<keyword evidence="3" id="KW-1185">Reference proteome</keyword>
<proteinExistence type="predicted"/>
<dbReference type="Pfam" id="PF13417">
    <property type="entry name" value="GST_N_3"/>
    <property type="match status" value="1"/>
</dbReference>
<dbReference type="GeneID" id="25293046"/>
<dbReference type="EMBL" id="KN847477">
    <property type="protein sequence ID" value="KIX06999.1"/>
    <property type="molecule type" value="Genomic_DNA"/>
</dbReference>
<dbReference type="HOGENOM" id="CLU_088985_0_0_1"/>
<name>A0A0D2IMN1_9EURO</name>
<dbReference type="PROSITE" id="PS50404">
    <property type="entry name" value="GST_NTER"/>
    <property type="match status" value="1"/>
</dbReference>
<reference evidence="2 3" key="1">
    <citation type="submission" date="2015-01" db="EMBL/GenBank/DDBJ databases">
        <title>The Genome Sequence of Rhinocladiella mackenzie CBS 650.93.</title>
        <authorList>
            <consortium name="The Broad Institute Genomics Platform"/>
            <person name="Cuomo C."/>
            <person name="de Hoog S."/>
            <person name="Gorbushina A."/>
            <person name="Stielow B."/>
            <person name="Teixiera M."/>
            <person name="Abouelleil A."/>
            <person name="Chapman S.B."/>
            <person name="Priest M."/>
            <person name="Young S.K."/>
            <person name="Wortman J."/>
            <person name="Nusbaum C."/>
            <person name="Birren B."/>
        </authorList>
    </citation>
    <scope>NUCLEOTIDE SEQUENCE [LARGE SCALE GENOMIC DNA]</scope>
    <source>
        <strain evidence="2 3">CBS 650.93</strain>
    </source>
</reference>
<feature type="domain" description="GST N-terminal" evidence="1">
    <location>
        <begin position="9"/>
        <end position="100"/>
    </location>
</feature>
<accession>A0A0D2IMN1</accession>